<dbReference type="RefSeq" id="WP_191202647.1">
    <property type="nucleotide sequence ID" value="NZ_JACXZA010000001.1"/>
</dbReference>
<evidence type="ECO:0000313" key="1">
    <source>
        <dbReference type="EMBL" id="MBD3918456.1"/>
    </source>
</evidence>
<protein>
    <submittedName>
        <fullName evidence="1">Uncharacterized protein</fullName>
    </submittedName>
</protein>
<accession>A0ABR8MTP6</accession>
<evidence type="ECO:0000313" key="2">
    <source>
        <dbReference type="Proteomes" id="UP000609346"/>
    </source>
</evidence>
<reference evidence="1 2" key="1">
    <citation type="submission" date="2020-09" db="EMBL/GenBank/DDBJ databases">
        <title>Paenibacillus sp. strain PR3 16S rRNA gene Genome sequencing and assembly.</title>
        <authorList>
            <person name="Kim J."/>
        </authorList>
    </citation>
    <scope>NUCLEOTIDE SEQUENCE [LARGE SCALE GENOMIC DNA]</scope>
    <source>
        <strain evidence="1 2">PR3</strain>
    </source>
</reference>
<comment type="caution">
    <text evidence="1">The sequence shown here is derived from an EMBL/GenBank/DDBJ whole genome shotgun (WGS) entry which is preliminary data.</text>
</comment>
<name>A0ABR8MTP6_9BACL</name>
<dbReference type="Proteomes" id="UP000609346">
    <property type="component" value="Unassembled WGS sequence"/>
</dbReference>
<sequence length="84" mass="9740">MLQVFFHFTDLDGNTHQTNPKPYEFDEAAVYALFNSSEVCYPLTMRDEESGKVTIGKMTTVENVVFDLFHEIPVLRIHLQETRS</sequence>
<dbReference type="EMBL" id="JACXZA010000001">
    <property type="protein sequence ID" value="MBD3918456.1"/>
    <property type="molecule type" value="Genomic_DNA"/>
</dbReference>
<organism evidence="1 2">
    <name type="scientific">Paenibacillus terricola</name>
    <dbReference type="NCBI Taxonomy" id="2763503"/>
    <lineage>
        <taxon>Bacteria</taxon>
        <taxon>Bacillati</taxon>
        <taxon>Bacillota</taxon>
        <taxon>Bacilli</taxon>
        <taxon>Bacillales</taxon>
        <taxon>Paenibacillaceae</taxon>
        <taxon>Paenibacillus</taxon>
    </lineage>
</organism>
<proteinExistence type="predicted"/>
<gene>
    <name evidence="1" type="ORF">H8B09_06790</name>
</gene>
<keyword evidence="2" id="KW-1185">Reference proteome</keyword>